<keyword evidence="3" id="KW-0865">Zymogen</keyword>
<protein>
    <submittedName>
        <fullName evidence="4">Penicillin acylase family protein</fullName>
        <ecNumber evidence="4">3.5.1.-</ecNumber>
    </submittedName>
</protein>
<dbReference type="InterPro" id="IPR043146">
    <property type="entry name" value="Penicillin_amidase_N_B-knob"/>
</dbReference>
<dbReference type="EC" id="3.5.1.-" evidence="4"/>
<evidence type="ECO:0000313" key="4">
    <source>
        <dbReference type="EMBL" id="MDY0744896.1"/>
    </source>
</evidence>
<dbReference type="Gene3D" id="3.60.20.10">
    <property type="entry name" value="Glutamine Phosphoribosylpyrophosphate, subunit 1, domain 1"/>
    <property type="match status" value="1"/>
</dbReference>
<dbReference type="Proteomes" id="UP001285263">
    <property type="component" value="Unassembled WGS sequence"/>
</dbReference>
<evidence type="ECO:0000256" key="3">
    <source>
        <dbReference type="ARBA" id="ARBA00023145"/>
    </source>
</evidence>
<dbReference type="Gene3D" id="1.10.439.10">
    <property type="entry name" value="Penicillin Amidohydrolase, domain 1"/>
    <property type="match status" value="1"/>
</dbReference>
<dbReference type="GO" id="GO:0016787">
    <property type="term" value="F:hydrolase activity"/>
    <property type="evidence" value="ECO:0007669"/>
    <property type="project" value="UniProtKB-KW"/>
</dbReference>
<dbReference type="InterPro" id="IPR002692">
    <property type="entry name" value="S45"/>
</dbReference>
<evidence type="ECO:0000313" key="5">
    <source>
        <dbReference type="Proteomes" id="UP001285263"/>
    </source>
</evidence>
<reference evidence="4 5" key="1">
    <citation type="submission" date="2023-11" db="EMBL/GenBank/DDBJ databases">
        <title>Paucibacter sp. nov., isolated from fresh soil in Korea.</title>
        <authorList>
            <person name="Le N.T.T."/>
        </authorList>
    </citation>
    <scope>NUCLEOTIDE SEQUENCE [LARGE SCALE GENOMIC DNA]</scope>
    <source>
        <strain evidence="4 5">R3-3</strain>
    </source>
</reference>
<dbReference type="InterPro" id="IPR043147">
    <property type="entry name" value="Penicillin_amidase_A-knob"/>
</dbReference>
<dbReference type="RefSeq" id="WP_320422805.1">
    <property type="nucleotide sequence ID" value="NZ_JAXCLA010000003.1"/>
</dbReference>
<evidence type="ECO:0000256" key="1">
    <source>
        <dbReference type="ARBA" id="ARBA00006586"/>
    </source>
</evidence>
<organism evidence="4 5">
    <name type="scientific">Roseateles agri</name>
    <dbReference type="NCBI Taxonomy" id="3098619"/>
    <lineage>
        <taxon>Bacteria</taxon>
        <taxon>Pseudomonadati</taxon>
        <taxon>Pseudomonadota</taxon>
        <taxon>Betaproteobacteria</taxon>
        <taxon>Burkholderiales</taxon>
        <taxon>Sphaerotilaceae</taxon>
        <taxon>Roseateles</taxon>
    </lineage>
</organism>
<dbReference type="PANTHER" id="PTHR34218">
    <property type="entry name" value="PEPTIDASE S45 PENICILLIN AMIDASE"/>
    <property type="match status" value="1"/>
</dbReference>
<dbReference type="CDD" id="cd03747">
    <property type="entry name" value="Ntn_PGA_like"/>
    <property type="match status" value="1"/>
</dbReference>
<dbReference type="Gene3D" id="1.10.1400.10">
    <property type="match status" value="1"/>
</dbReference>
<sequence length="797" mass="87553">MALLKRALPGLVALVVIAALGLVWHVHSKRPQRDGEIRLDRLAAPVQVRYDEFGVPHISAQNEVDMYRALGYVHAQDRLFQMEMLRRVARGELAEVLGPKLLETDRLFRTLGIRAHADEAAVRLADTPAKRALLAYLDGINQYQATRPAPLEFELLGIPKRPFTPADTLSVVGYLAYSFAAGLRTDPLLSEVRDRLGPAYLKIFDIDWHPDGVLHPGLRPGDRQDLGRLAALSEGVAGLPLLEGSNAWAVAGRRTASGRPLLAGDPHIQFAVPAVWYEAHLESPGFELYGHFLALSPMALLGHNAQFGWSLTMFQNDDLDLIAETTDAAHPDQVKVHGEWLPLRRRAETIAVKGQEPVMLILRQSPHGPIVNDALPAEIRAGSTPIAMWWAWLETENPIVDAFYALNRADTLDKARAAASGIHAPGLNVVWANAAGDIGWWAAAKLPVRPPGVNPAFVLDGAGDEADKPGFHPFEDNPQEENPARGYVMSANHQPMARVPVPGYYNLWDRAERLDELLRDPGIRWDSANSRALQLDVQTGYAARLLRPVLPLLLAATVQDPAQDPAEDRALLQELDAWDGRYTTGQRAPVLFQQLLYEIAHGALADELGEAGFEQMRRTRLLDFALPRLVADPASPWWERRGATPAHATEAQVVRQAWRDALAHLRATLGADASGWTWGRAHTLTHPHPLGQQPLLAKVFNVGPFEAPGALEMPNNLAARIGPAPWPVVFGPSTRRVIDFAAPGQALGINPVGQSGVWGDPHYADQAQMHVRGQYRQEHLAEDDVAAHTRSTLVFTP</sequence>
<comment type="caution">
    <text evidence="4">The sequence shown here is derived from an EMBL/GenBank/DDBJ whole genome shotgun (WGS) entry which is preliminary data.</text>
</comment>
<dbReference type="PANTHER" id="PTHR34218:SF5">
    <property type="entry name" value="PENICILLIN ACYLASE FAMILY PROTEIN"/>
    <property type="match status" value="1"/>
</dbReference>
<gene>
    <name evidence="4" type="ORF">SNE35_10280</name>
</gene>
<accession>A0ABU5DF69</accession>
<dbReference type="EMBL" id="JAXCLA010000003">
    <property type="protein sequence ID" value="MDY0744896.1"/>
    <property type="molecule type" value="Genomic_DNA"/>
</dbReference>
<dbReference type="SUPFAM" id="SSF56235">
    <property type="entry name" value="N-terminal nucleophile aminohydrolases (Ntn hydrolases)"/>
    <property type="match status" value="1"/>
</dbReference>
<keyword evidence="5" id="KW-1185">Reference proteome</keyword>
<proteinExistence type="inferred from homology"/>
<dbReference type="InterPro" id="IPR029055">
    <property type="entry name" value="Ntn_hydrolases_N"/>
</dbReference>
<comment type="similarity">
    <text evidence="1">Belongs to the peptidase S45 family.</text>
</comment>
<dbReference type="PIRSF" id="PIRSF001227">
    <property type="entry name" value="Pen_acylase"/>
    <property type="match status" value="1"/>
</dbReference>
<keyword evidence="2 4" id="KW-0378">Hydrolase</keyword>
<dbReference type="InterPro" id="IPR014395">
    <property type="entry name" value="Pen/GL7ACA/AHL_acylase"/>
</dbReference>
<dbReference type="Pfam" id="PF01804">
    <property type="entry name" value="Penicil_amidase"/>
    <property type="match status" value="1"/>
</dbReference>
<dbReference type="Gene3D" id="2.30.120.10">
    <property type="match status" value="1"/>
</dbReference>
<evidence type="ECO:0000256" key="2">
    <source>
        <dbReference type="ARBA" id="ARBA00022801"/>
    </source>
</evidence>
<name>A0ABU5DF69_9BURK</name>
<dbReference type="InterPro" id="IPR023343">
    <property type="entry name" value="Penicillin_amidase_dom1"/>
</dbReference>